<accession>A0A7L4ZP29</accession>
<keyword evidence="2" id="KW-1185">Reference proteome</keyword>
<sequence length="52" mass="6339">MLNYFEYESMRKILGNSNLFSHELFMFSKIYLTKCIQKQTLKKRIILGIYEL</sequence>
<dbReference type="Proteomes" id="UP000464657">
    <property type="component" value="Chromosome"/>
</dbReference>
<dbReference type="KEGG" id="kan:IMCC3317_36260"/>
<evidence type="ECO:0000313" key="1">
    <source>
        <dbReference type="EMBL" id="QHI38237.1"/>
    </source>
</evidence>
<reference evidence="1 2" key="1">
    <citation type="journal article" date="2013" name="Int. J. Syst. Evol. Microbiol.">
        <title>Kordia antarctica sp. nov., isolated from Antarctic seawater.</title>
        <authorList>
            <person name="Baek K."/>
            <person name="Choi A."/>
            <person name="Kang I."/>
            <person name="Lee K."/>
            <person name="Cho J.C."/>
        </authorList>
    </citation>
    <scope>NUCLEOTIDE SEQUENCE [LARGE SCALE GENOMIC DNA]</scope>
    <source>
        <strain evidence="1 2">IMCC3317</strain>
    </source>
</reference>
<evidence type="ECO:0000313" key="2">
    <source>
        <dbReference type="Proteomes" id="UP000464657"/>
    </source>
</evidence>
<gene>
    <name evidence="1" type="ORF">IMCC3317_36260</name>
</gene>
<dbReference type="AlphaFoldDB" id="A0A7L4ZP29"/>
<organism evidence="1 2">
    <name type="scientific">Kordia antarctica</name>
    <dbReference type="NCBI Taxonomy" id="1218801"/>
    <lineage>
        <taxon>Bacteria</taxon>
        <taxon>Pseudomonadati</taxon>
        <taxon>Bacteroidota</taxon>
        <taxon>Flavobacteriia</taxon>
        <taxon>Flavobacteriales</taxon>
        <taxon>Flavobacteriaceae</taxon>
        <taxon>Kordia</taxon>
    </lineage>
</organism>
<name>A0A7L4ZP29_9FLAO</name>
<proteinExistence type="predicted"/>
<dbReference type="EMBL" id="CP019288">
    <property type="protein sequence ID" value="QHI38237.1"/>
    <property type="molecule type" value="Genomic_DNA"/>
</dbReference>
<protein>
    <submittedName>
        <fullName evidence="1">Uncharacterized protein</fullName>
    </submittedName>
</protein>